<organism evidence="2 3">
    <name type="scientific">Massilia pinisoli</name>
    <dbReference type="NCBI Taxonomy" id="1772194"/>
    <lineage>
        <taxon>Bacteria</taxon>
        <taxon>Pseudomonadati</taxon>
        <taxon>Pseudomonadota</taxon>
        <taxon>Betaproteobacteria</taxon>
        <taxon>Burkholderiales</taxon>
        <taxon>Oxalobacteraceae</taxon>
        <taxon>Telluria group</taxon>
        <taxon>Massilia</taxon>
    </lineage>
</organism>
<accession>A0ABT1ZZI9</accession>
<gene>
    <name evidence="2" type="ORF">NX784_27565</name>
</gene>
<dbReference type="Gene3D" id="3.30.930.30">
    <property type="match status" value="1"/>
</dbReference>
<dbReference type="CDD" id="cd17242">
    <property type="entry name" value="MobM_relaxase"/>
    <property type="match status" value="1"/>
</dbReference>
<evidence type="ECO:0000313" key="2">
    <source>
        <dbReference type="EMBL" id="MCS0585343.1"/>
    </source>
</evidence>
<protein>
    <submittedName>
        <fullName evidence="2">Plasmid recombination protein</fullName>
    </submittedName>
</protein>
<evidence type="ECO:0000313" key="3">
    <source>
        <dbReference type="Proteomes" id="UP001204151"/>
    </source>
</evidence>
<name>A0ABT1ZZI9_9BURK</name>
<dbReference type="InterPro" id="IPR001668">
    <property type="entry name" value="Mob_Pre"/>
</dbReference>
<keyword evidence="1" id="KW-0175">Coiled coil</keyword>
<dbReference type="Proteomes" id="UP001204151">
    <property type="component" value="Unassembled WGS sequence"/>
</dbReference>
<dbReference type="RefSeq" id="WP_258819868.1">
    <property type="nucleotide sequence ID" value="NZ_JANUGW010000032.1"/>
</dbReference>
<comment type="caution">
    <text evidence="2">The sequence shown here is derived from an EMBL/GenBank/DDBJ whole genome shotgun (WGS) entry which is preliminary data.</text>
</comment>
<reference evidence="2 3" key="1">
    <citation type="submission" date="2022-08" db="EMBL/GenBank/DDBJ databases">
        <title>Reclassification of Massilia species as members of the genera Telluria, Duganella, Pseudoduganella, Mokoshia gen. nov. and Zemynaea gen. nov. using orthogonal and non-orthogonal genome-based approaches.</title>
        <authorList>
            <person name="Bowman J.P."/>
        </authorList>
    </citation>
    <scope>NUCLEOTIDE SEQUENCE [LARGE SCALE GENOMIC DNA]</scope>
    <source>
        <strain evidence="2 3">JCM 31316</strain>
    </source>
</reference>
<proteinExistence type="predicted"/>
<dbReference type="Pfam" id="PF01076">
    <property type="entry name" value="Mob_Pre"/>
    <property type="match status" value="1"/>
</dbReference>
<evidence type="ECO:0000256" key="1">
    <source>
        <dbReference type="SAM" id="Coils"/>
    </source>
</evidence>
<sequence length="346" mass="38695">MNYCILRAEKLTTIGSVAGSAKHTFREIPTPNADASRTHLNRNFGATSSAELLQTLKARLPEKRRKDAVLCIEYLVAASPEWVATASTQTKNQYFKGAVAWLEERHGKDNIICVSVQLDESNPHLAIYAVPITKDGRLSAKDFLGGRKVLSDMQTDFAAKVGAPVGLKRGIQGSKAKHTTAKQYAAALNKNPTLAALKPPAPRLVDRVTGRAKELEAKYKEEQTKHIALVEQAQTVAEVSRHSRARQAEALERLRQESDEREREAAQLRKENARLAREIQVQRTYFQRQIDDLKAQLAKALDQVKGFMQRIGLLTSERDRAEAEVEELREVLYPSVRRSDTQPGSY</sequence>
<dbReference type="EMBL" id="JANUGW010000032">
    <property type="protein sequence ID" value="MCS0585343.1"/>
    <property type="molecule type" value="Genomic_DNA"/>
</dbReference>
<feature type="coiled-coil region" evidence="1">
    <location>
        <begin position="205"/>
        <end position="331"/>
    </location>
</feature>
<keyword evidence="3" id="KW-1185">Reference proteome</keyword>
<dbReference type="NCBIfam" id="NF041497">
    <property type="entry name" value="MobV"/>
    <property type="match status" value="1"/>
</dbReference>